<dbReference type="EMBL" id="BPLR01003015">
    <property type="protein sequence ID" value="GIX80297.1"/>
    <property type="molecule type" value="Genomic_DNA"/>
</dbReference>
<evidence type="ECO:0000313" key="1">
    <source>
        <dbReference type="EMBL" id="GIX80297.1"/>
    </source>
</evidence>
<feature type="non-terminal residue" evidence="1">
    <location>
        <position position="16"/>
    </location>
</feature>
<accession>A0AAV4N6H5</accession>
<proteinExistence type="predicted"/>
<dbReference type="Proteomes" id="UP001054945">
    <property type="component" value="Unassembled WGS sequence"/>
</dbReference>
<dbReference type="AlphaFoldDB" id="A0AAV4N6H5"/>
<name>A0AAV4N6H5_CAEEX</name>
<sequence length="16" mass="1922">MATRDCARNRNSRQNE</sequence>
<protein>
    <submittedName>
        <fullName evidence="1">Uncharacterized protein</fullName>
    </submittedName>
</protein>
<organism evidence="1 2">
    <name type="scientific">Caerostris extrusa</name>
    <name type="common">Bark spider</name>
    <name type="synonym">Caerostris bankana</name>
    <dbReference type="NCBI Taxonomy" id="172846"/>
    <lineage>
        <taxon>Eukaryota</taxon>
        <taxon>Metazoa</taxon>
        <taxon>Ecdysozoa</taxon>
        <taxon>Arthropoda</taxon>
        <taxon>Chelicerata</taxon>
        <taxon>Arachnida</taxon>
        <taxon>Araneae</taxon>
        <taxon>Araneomorphae</taxon>
        <taxon>Entelegynae</taxon>
        <taxon>Araneoidea</taxon>
        <taxon>Araneidae</taxon>
        <taxon>Caerostris</taxon>
    </lineage>
</organism>
<keyword evidence="2" id="KW-1185">Reference proteome</keyword>
<evidence type="ECO:0000313" key="2">
    <source>
        <dbReference type="Proteomes" id="UP001054945"/>
    </source>
</evidence>
<comment type="caution">
    <text evidence="1">The sequence shown here is derived from an EMBL/GenBank/DDBJ whole genome shotgun (WGS) entry which is preliminary data.</text>
</comment>
<reference evidence="1 2" key="1">
    <citation type="submission" date="2021-06" db="EMBL/GenBank/DDBJ databases">
        <title>Caerostris extrusa draft genome.</title>
        <authorList>
            <person name="Kono N."/>
            <person name="Arakawa K."/>
        </authorList>
    </citation>
    <scope>NUCLEOTIDE SEQUENCE [LARGE SCALE GENOMIC DNA]</scope>
</reference>
<gene>
    <name evidence="1" type="ORF">CEXT_761931</name>
</gene>